<keyword evidence="5" id="KW-1185">Reference proteome</keyword>
<dbReference type="Pfam" id="PF00561">
    <property type="entry name" value="Abhydrolase_1"/>
    <property type="match status" value="1"/>
</dbReference>
<dbReference type="InterPro" id="IPR000639">
    <property type="entry name" value="Epox_hydrolase-like"/>
</dbReference>
<dbReference type="AlphaFoldDB" id="A0AA38SWP2"/>
<gene>
    <name evidence="4" type="ORF">OSB04_022591</name>
</gene>
<organism evidence="4 5">
    <name type="scientific">Centaurea solstitialis</name>
    <name type="common">yellow star-thistle</name>
    <dbReference type="NCBI Taxonomy" id="347529"/>
    <lineage>
        <taxon>Eukaryota</taxon>
        <taxon>Viridiplantae</taxon>
        <taxon>Streptophyta</taxon>
        <taxon>Embryophyta</taxon>
        <taxon>Tracheophyta</taxon>
        <taxon>Spermatophyta</taxon>
        <taxon>Magnoliopsida</taxon>
        <taxon>eudicotyledons</taxon>
        <taxon>Gunneridae</taxon>
        <taxon>Pentapetalae</taxon>
        <taxon>asterids</taxon>
        <taxon>campanulids</taxon>
        <taxon>Asterales</taxon>
        <taxon>Asteraceae</taxon>
        <taxon>Carduoideae</taxon>
        <taxon>Cardueae</taxon>
        <taxon>Centaureinae</taxon>
        <taxon>Centaurea</taxon>
    </lineage>
</organism>
<comment type="caution">
    <text evidence="4">The sequence shown here is derived from an EMBL/GenBank/DDBJ whole genome shotgun (WGS) entry which is preliminary data.</text>
</comment>
<accession>A0AA38SWP2</accession>
<dbReference type="Gene3D" id="3.40.50.1820">
    <property type="entry name" value="alpha/beta hydrolase"/>
    <property type="match status" value="2"/>
</dbReference>
<dbReference type="Proteomes" id="UP001172457">
    <property type="component" value="Chromosome 5"/>
</dbReference>
<evidence type="ECO:0000313" key="5">
    <source>
        <dbReference type="Proteomes" id="UP001172457"/>
    </source>
</evidence>
<protein>
    <recommendedName>
        <fullName evidence="3">AB hydrolase-1 domain-containing protein</fullName>
    </recommendedName>
</protein>
<feature type="domain" description="AB hydrolase-1" evidence="3">
    <location>
        <begin position="25"/>
        <end position="85"/>
    </location>
</feature>
<keyword evidence="1" id="KW-0378">Hydrolase</keyword>
<dbReference type="InterPro" id="IPR029058">
    <property type="entry name" value="AB_hydrolase_fold"/>
</dbReference>
<dbReference type="EMBL" id="JARYMX010000005">
    <property type="protein sequence ID" value="KAJ9550048.1"/>
    <property type="molecule type" value="Genomic_DNA"/>
</dbReference>
<evidence type="ECO:0000313" key="4">
    <source>
        <dbReference type="EMBL" id="KAJ9550048.1"/>
    </source>
</evidence>
<dbReference type="PRINTS" id="PR00412">
    <property type="entry name" value="EPOXHYDRLASE"/>
</dbReference>
<sequence length="175" mass="20063">MEGIHHKSVRVNRLNIHIAEKGEGPLVLFVHGFPELWYSWRHQILYLADHGYRAVAPDLRGYGNTTGALLDDPTKFTIHHLVGDLIGLLDAITNQEEKVFSSIILLKTLTVEWTTIEVYNRRYGLGMKECIHNGGFQRDVPLLEEVVVMEGVAHFINQDKPHETNNHILEFLNKF</sequence>
<name>A0AA38SWP2_9ASTR</name>
<comment type="similarity">
    <text evidence="2">Belongs to the AB hydrolase superfamily. Epoxide hydrolase family.</text>
</comment>
<dbReference type="SUPFAM" id="SSF53474">
    <property type="entry name" value="alpha/beta-Hydrolases"/>
    <property type="match status" value="2"/>
</dbReference>
<reference evidence="4" key="1">
    <citation type="submission" date="2023-03" db="EMBL/GenBank/DDBJ databases">
        <title>Chromosome-scale reference genome and RAD-based genetic map of yellow starthistle (Centaurea solstitialis) reveal putative structural variation and QTLs associated with invader traits.</title>
        <authorList>
            <person name="Reatini B."/>
            <person name="Cang F.A."/>
            <person name="Jiang Q."/>
            <person name="Mckibben M.T.W."/>
            <person name="Barker M.S."/>
            <person name="Rieseberg L.H."/>
            <person name="Dlugosch K.M."/>
        </authorList>
    </citation>
    <scope>NUCLEOTIDE SEQUENCE</scope>
    <source>
        <strain evidence="4">CAN-66</strain>
        <tissue evidence="4">Leaf</tissue>
    </source>
</reference>
<dbReference type="InterPro" id="IPR000073">
    <property type="entry name" value="AB_hydrolase_1"/>
</dbReference>
<evidence type="ECO:0000256" key="1">
    <source>
        <dbReference type="ARBA" id="ARBA00022801"/>
    </source>
</evidence>
<evidence type="ECO:0000259" key="3">
    <source>
        <dbReference type="Pfam" id="PF00561"/>
    </source>
</evidence>
<dbReference type="PANTHER" id="PTHR43329">
    <property type="entry name" value="EPOXIDE HYDROLASE"/>
    <property type="match status" value="1"/>
</dbReference>
<proteinExistence type="inferred from homology"/>
<evidence type="ECO:0000256" key="2">
    <source>
        <dbReference type="ARBA" id="ARBA00038334"/>
    </source>
</evidence>
<dbReference type="GO" id="GO:0016787">
    <property type="term" value="F:hydrolase activity"/>
    <property type="evidence" value="ECO:0007669"/>
    <property type="project" value="UniProtKB-KW"/>
</dbReference>